<evidence type="ECO:0000259" key="6">
    <source>
        <dbReference type="PROSITE" id="PS50127"/>
    </source>
</evidence>
<dbReference type="InterPro" id="IPR050113">
    <property type="entry name" value="Ub_conjugating_enzyme"/>
</dbReference>
<dbReference type="InterPro" id="IPR000608">
    <property type="entry name" value="UBC"/>
</dbReference>
<comment type="caution">
    <text evidence="7">The sequence shown here is derived from an EMBL/GenBank/DDBJ whole genome shotgun (WGS) entry which is preliminary data.</text>
</comment>
<feature type="domain" description="UBC core" evidence="6">
    <location>
        <begin position="4"/>
        <end position="166"/>
    </location>
</feature>
<evidence type="ECO:0000256" key="1">
    <source>
        <dbReference type="ARBA" id="ARBA00022679"/>
    </source>
</evidence>
<protein>
    <recommendedName>
        <fullName evidence="6">UBC core domain-containing protein</fullName>
    </recommendedName>
</protein>
<evidence type="ECO:0000313" key="7">
    <source>
        <dbReference type="EMBL" id="CAE8629381.1"/>
    </source>
</evidence>
<feature type="transmembrane region" description="Helical" evidence="5">
    <location>
        <begin position="120"/>
        <end position="143"/>
    </location>
</feature>
<dbReference type="Pfam" id="PF00179">
    <property type="entry name" value="UQ_con"/>
    <property type="match status" value="1"/>
</dbReference>
<dbReference type="SUPFAM" id="SSF54495">
    <property type="entry name" value="UBC-like"/>
    <property type="match status" value="1"/>
</dbReference>
<dbReference type="Gene3D" id="3.10.110.10">
    <property type="entry name" value="Ubiquitin Conjugating Enzyme"/>
    <property type="match status" value="1"/>
</dbReference>
<gene>
    <name evidence="7" type="ORF">PGLA1383_LOCUS45883</name>
</gene>
<keyword evidence="5" id="KW-0812">Transmembrane</keyword>
<dbReference type="InterPro" id="IPR023313">
    <property type="entry name" value="UBQ-conjugating_AS"/>
</dbReference>
<evidence type="ECO:0000313" key="8">
    <source>
        <dbReference type="Proteomes" id="UP000654075"/>
    </source>
</evidence>
<evidence type="ECO:0000256" key="4">
    <source>
        <dbReference type="RuleBase" id="RU362109"/>
    </source>
</evidence>
<organism evidence="7 8">
    <name type="scientific">Polarella glacialis</name>
    <name type="common">Dinoflagellate</name>
    <dbReference type="NCBI Taxonomy" id="89957"/>
    <lineage>
        <taxon>Eukaryota</taxon>
        <taxon>Sar</taxon>
        <taxon>Alveolata</taxon>
        <taxon>Dinophyceae</taxon>
        <taxon>Suessiales</taxon>
        <taxon>Suessiaceae</taxon>
        <taxon>Polarella</taxon>
    </lineage>
</organism>
<dbReference type="GO" id="GO:0005524">
    <property type="term" value="F:ATP binding"/>
    <property type="evidence" value="ECO:0007669"/>
    <property type="project" value="UniProtKB-UniRule"/>
</dbReference>
<reference evidence="7" key="1">
    <citation type="submission" date="2021-02" db="EMBL/GenBank/DDBJ databases">
        <authorList>
            <person name="Dougan E. K."/>
            <person name="Rhodes N."/>
            <person name="Thang M."/>
            <person name="Chan C."/>
        </authorList>
    </citation>
    <scope>NUCLEOTIDE SEQUENCE</scope>
</reference>
<keyword evidence="4" id="KW-0067">ATP-binding</keyword>
<dbReference type="InterPro" id="IPR016135">
    <property type="entry name" value="UBQ-conjugating_enzyme/RWD"/>
</dbReference>
<dbReference type="AlphaFoldDB" id="A0A813GWK2"/>
<dbReference type="Proteomes" id="UP000654075">
    <property type="component" value="Unassembled WGS sequence"/>
</dbReference>
<dbReference type="PROSITE" id="PS00183">
    <property type="entry name" value="UBC_1"/>
    <property type="match status" value="1"/>
</dbReference>
<feature type="transmembrane region" description="Helical" evidence="5">
    <location>
        <begin position="149"/>
        <end position="174"/>
    </location>
</feature>
<keyword evidence="5" id="KW-0472">Membrane</keyword>
<evidence type="ECO:0000256" key="5">
    <source>
        <dbReference type="SAM" id="Phobius"/>
    </source>
</evidence>
<dbReference type="PANTHER" id="PTHR24067">
    <property type="entry name" value="UBIQUITIN-CONJUGATING ENZYME E2"/>
    <property type="match status" value="1"/>
</dbReference>
<dbReference type="GO" id="GO:0016740">
    <property type="term" value="F:transferase activity"/>
    <property type="evidence" value="ECO:0007669"/>
    <property type="project" value="UniProtKB-KW"/>
</dbReference>
<keyword evidence="1" id="KW-0808">Transferase</keyword>
<name>A0A813GWK2_POLGL</name>
<dbReference type="OrthoDB" id="19692at2759"/>
<keyword evidence="8" id="KW-1185">Reference proteome</keyword>
<dbReference type="PROSITE" id="PS50127">
    <property type="entry name" value="UBC_2"/>
    <property type="match status" value="1"/>
</dbReference>
<evidence type="ECO:0000256" key="2">
    <source>
        <dbReference type="ARBA" id="ARBA00022786"/>
    </source>
</evidence>
<proteinExistence type="inferred from homology"/>
<dbReference type="SMART" id="SM00212">
    <property type="entry name" value="UBCc"/>
    <property type="match status" value="1"/>
</dbReference>
<keyword evidence="2 4" id="KW-0833">Ubl conjugation pathway</keyword>
<keyword evidence="4" id="KW-0547">Nucleotide-binding</keyword>
<evidence type="ECO:0000256" key="3">
    <source>
        <dbReference type="PROSITE-ProRule" id="PRU10133"/>
    </source>
</evidence>
<dbReference type="EMBL" id="CAJNNV010029636">
    <property type="protein sequence ID" value="CAE8629381.1"/>
    <property type="molecule type" value="Genomic_DNA"/>
</dbReference>
<dbReference type="FunFam" id="3.10.110.10:FF:000051">
    <property type="entry name" value="ubiquitin-conjugating enzyme E2 R2-like"/>
    <property type="match status" value="1"/>
</dbReference>
<sequence>MAHVARELLKRELVQLTKDESSGFSVGLEDDSDFFKWRVVFEGPPDSLYEGGIFSTILTFPQDFPNNPPEMKFETEMFHPNIYSDGRVCISILHPPGTDRFNEQESADERWRPILGVHSILVSVISLAHQWSCCCLVLLLLLLKLLLLLWLLLWLLLLLLLLLLWLLLFLLLLYATKWLCGCLKARACAGS</sequence>
<comment type="similarity">
    <text evidence="4">Belongs to the ubiquitin-conjugating enzyme family.</text>
</comment>
<keyword evidence="5" id="KW-1133">Transmembrane helix</keyword>
<feature type="active site" description="Glycyl thioester intermediate" evidence="3">
    <location>
        <position position="89"/>
    </location>
</feature>
<accession>A0A813GWK2</accession>